<gene>
    <name evidence="2" type="ORF">WCD58_30985</name>
</gene>
<comment type="caution">
    <text evidence="2">The sequence shown here is derived from an EMBL/GenBank/DDBJ whole genome shotgun (WGS) entry which is preliminary data.</text>
</comment>
<protein>
    <submittedName>
        <fullName evidence="2">ATP-binding protein</fullName>
    </submittedName>
</protein>
<dbReference type="Pfam" id="PF01902">
    <property type="entry name" value="Diphthami_syn_2"/>
    <property type="match status" value="1"/>
</dbReference>
<reference evidence="2 3" key="1">
    <citation type="submission" date="2024-03" db="EMBL/GenBank/DDBJ databases">
        <title>Actinomycetospora sp. OC33-EN07, a novel actinomycete isolated from wild orchid (Aerides multiflora).</title>
        <authorList>
            <person name="Suriyachadkun C."/>
        </authorList>
    </citation>
    <scope>NUCLEOTIDE SEQUENCE [LARGE SCALE GENOMIC DNA]</scope>
    <source>
        <strain evidence="2 3">OC33-EN07</strain>
    </source>
</reference>
<accession>A0ABU8MG18</accession>
<keyword evidence="2" id="KW-0547">Nucleotide-binding</keyword>
<keyword evidence="3" id="KW-1185">Reference proteome</keyword>
<dbReference type="GO" id="GO:0005524">
    <property type="term" value="F:ATP binding"/>
    <property type="evidence" value="ECO:0007669"/>
    <property type="project" value="UniProtKB-KW"/>
</dbReference>
<dbReference type="InterPro" id="IPR014729">
    <property type="entry name" value="Rossmann-like_a/b/a_fold"/>
</dbReference>
<dbReference type="EMBL" id="JBBEGM010000019">
    <property type="protein sequence ID" value="MEJ2865620.1"/>
    <property type="molecule type" value="Genomic_DNA"/>
</dbReference>
<evidence type="ECO:0000259" key="1">
    <source>
        <dbReference type="Pfam" id="PF01902"/>
    </source>
</evidence>
<organism evidence="2 3">
    <name type="scientific">Actinomycetospora flava</name>
    <dbReference type="NCBI Taxonomy" id="3129232"/>
    <lineage>
        <taxon>Bacteria</taxon>
        <taxon>Bacillati</taxon>
        <taxon>Actinomycetota</taxon>
        <taxon>Actinomycetes</taxon>
        <taxon>Pseudonocardiales</taxon>
        <taxon>Pseudonocardiaceae</taxon>
        <taxon>Actinomycetospora</taxon>
    </lineage>
</organism>
<keyword evidence="2" id="KW-0067">ATP-binding</keyword>
<dbReference type="InterPro" id="IPR002761">
    <property type="entry name" value="Diphthami_syn_dom"/>
</dbReference>
<dbReference type="Proteomes" id="UP001369736">
    <property type="component" value="Unassembled WGS sequence"/>
</dbReference>
<dbReference type="SUPFAM" id="SSF52402">
    <property type="entry name" value="Adenine nucleotide alpha hydrolases-like"/>
    <property type="match status" value="1"/>
</dbReference>
<sequence length="215" mass="22449">MTGQAWMSWSGGKDSAFALAAARGTTTVAGLHTTVRADGEVAASYLPLALVRAQAAALGLPLETVELPSPCPNDVYEQRTRASWARLRSSGADEVIYGDLFLADIRAYREQALAGTGLTARFPLWERPTGELARSMLAGGVRAVVVCADPARVPAAIVGRAWDADLLRALPGDVDPCGENGEFHTLVTDGPGFAHPVAATVTGTAARDGFVVATF</sequence>
<dbReference type="Gene3D" id="3.90.1490.10">
    <property type="entry name" value="putative n-type atp pyrophosphatase, domain 2"/>
    <property type="match status" value="1"/>
</dbReference>
<name>A0ABU8MG18_9PSEU</name>
<dbReference type="Gene3D" id="3.40.50.620">
    <property type="entry name" value="HUPs"/>
    <property type="match status" value="1"/>
</dbReference>
<dbReference type="RefSeq" id="WP_337706992.1">
    <property type="nucleotide sequence ID" value="NZ_JBBEGM010000019.1"/>
</dbReference>
<evidence type="ECO:0000313" key="3">
    <source>
        <dbReference type="Proteomes" id="UP001369736"/>
    </source>
</evidence>
<proteinExistence type="predicted"/>
<evidence type="ECO:0000313" key="2">
    <source>
        <dbReference type="EMBL" id="MEJ2865620.1"/>
    </source>
</evidence>
<feature type="domain" description="Diphthamide synthase" evidence="1">
    <location>
        <begin position="8"/>
        <end position="195"/>
    </location>
</feature>